<organism evidence="2 3">
    <name type="scientific">Cardamine amara subsp. amara</name>
    <dbReference type="NCBI Taxonomy" id="228776"/>
    <lineage>
        <taxon>Eukaryota</taxon>
        <taxon>Viridiplantae</taxon>
        <taxon>Streptophyta</taxon>
        <taxon>Embryophyta</taxon>
        <taxon>Tracheophyta</taxon>
        <taxon>Spermatophyta</taxon>
        <taxon>Magnoliopsida</taxon>
        <taxon>eudicotyledons</taxon>
        <taxon>Gunneridae</taxon>
        <taxon>Pentapetalae</taxon>
        <taxon>rosids</taxon>
        <taxon>malvids</taxon>
        <taxon>Brassicales</taxon>
        <taxon>Brassicaceae</taxon>
        <taxon>Cardamineae</taxon>
        <taxon>Cardamine</taxon>
    </lineage>
</organism>
<evidence type="ECO:0000313" key="2">
    <source>
        <dbReference type="EMBL" id="KAL1219597.1"/>
    </source>
</evidence>
<dbReference type="PANTHER" id="PTHR47481:SF22">
    <property type="entry name" value="RETROTRANSPOSON GAG DOMAIN-CONTAINING PROTEIN"/>
    <property type="match status" value="1"/>
</dbReference>
<feature type="region of interest" description="Disordered" evidence="1">
    <location>
        <begin position="223"/>
        <end position="272"/>
    </location>
</feature>
<proteinExistence type="predicted"/>
<evidence type="ECO:0000256" key="1">
    <source>
        <dbReference type="SAM" id="MobiDB-lite"/>
    </source>
</evidence>
<dbReference type="Proteomes" id="UP001558713">
    <property type="component" value="Unassembled WGS sequence"/>
</dbReference>
<protein>
    <submittedName>
        <fullName evidence="2">Retrovirus-related Pol polyprotein from transposon RE1</fullName>
    </submittedName>
</protein>
<dbReference type="Pfam" id="PF14223">
    <property type="entry name" value="Retrotran_gag_2"/>
    <property type="match status" value="1"/>
</dbReference>
<gene>
    <name evidence="2" type="ORF">V5N11_009724</name>
</gene>
<feature type="compositionally biased region" description="Polar residues" evidence="1">
    <location>
        <begin position="255"/>
        <end position="271"/>
    </location>
</feature>
<reference evidence="2 3" key="1">
    <citation type="submission" date="2024-04" db="EMBL/GenBank/DDBJ databases">
        <title>Genome assembly C_amara_ONT_v2.</title>
        <authorList>
            <person name="Yant L."/>
            <person name="Moore C."/>
            <person name="Slenker M."/>
        </authorList>
    </citation>
    <scope>NUCLEOTIDE SEQUENCE [LARGE SCALE GENOMIC DNA]</scope>
    <source>
        <tissue evidence="2">Leaf</tissue>
    </source>
</reference>
<dbReference type="PANTHER" id="PTHR47481">
    <property type="match status" value="1"/>
</dbReference>
<evidence type="ECO:0000313" key="3">
    <source>
        <dbReference type="Proteomes" id="UP001558713"/>
    </source>
</evidence>
<accession>A0ABD1BQZ1</accession>
<comment type="caution">
    <text evidence="2">The sequence shown here is derived from an EMBL/GenBank/DDBJ whole genome shotgun (WGS) entry which is preliminary data.</text>
</comment>
<sequence length="397" mass="43097">MAATNTTVVTDAADATANSVFIFSMTNATKLTPTNYLKWSLQVHALLDGYGLAGYFDGSVTTPAATLTTGDVVTVNPAFIVWKSQDKLIYSGLIGAINITIQSLVSCATTSYETWQNLASTYAKPSRGHIKKLKTQLKQWTKGNKTVDEYVQGLTTRMDQLAILGKAMDHEDHIEMILKGLPNEYKPVIDQMEGRDVPPSIIELHQRLLNQEAKLLAAGFAPSSPATANMAQHRPTPNSNRSNDRNQNRNNNNNHIVPTGSSPHNSNNWQVQRAGPPQRYACPYLVRCQLCGVHGHSAKWCPQLSSLSHAMPPHPSTLFTPWQPCANIAVGPQYTANNWLLDSGAIHHITSDLNNLALHQPYNGGDDLLIGDGSGLAISHTGEGSQLGGTSTSEQNQ</sequence>
<dbReference type="AlphaFoldDB" id="A0ABD1BQZ1"/>
<name>A0ABD1BQZ1_CARAN</name>
<keyword evidence="3" id="KW-1185">Reference proteome</keyword>
<dbReference type="EMBL" id="JBANAX010000176">
    <property type="protein sequence ID" value="KAL1219597.1"/>
    <property type="molecule type" value="Genomic_DNA"/>
</dbReference>